<dbReference type="EMBL" id="JASNJE010000017">
    <property type="protein sequence ID" value="MDK3074233.1"/>
    <property type="molecule type" value="Genomic_DNA"/>
</dbReference>
<organism evidence="1 2">
    <name type="scientific">Sedimentitalea xiamensis</name>
    <dbReference type="NCBI Taxonomy" id="3050037"/>
    <lineage>
        <taxon>Bacteria</taxon>
        <taxon>Pseudomonadati</taxon>
        <taxon>Pseudomonadota</taxon>
        <taxon>Alphaproteobacteria</taxon>
        <taxon>Rhodobacterales</taxon>
        <taxon>Paracoccaceae</taxon>
        <taxon>Sedimentitalea</taxon>
    </lineage>
</organism>
<dbReference type="Proteomes" id="UP001227126">
    <property type="component" value="Unassembled WGS sequence"/>
</dbReference>
<dbReference type="PROSITE" id="PS51257">
    <property type="entry name" value="PROKAR_LIPOPROTEIN"/>
    <property type="match status" value="1"/>
</dbReference>
<sequence length="171" mass="18001">MRIPLGLAILGVSIALAGCARKPLHDMRSNSRGPDEFLVEPVKPLTAPKDYDVLPAPTPGGTNLVDLNPQADAVVALGGRETALNPGGGVPSSDGALVGSASRYGVPSNTRTVLAEEDAEFRRKQGRMTAIKLFPVDRYSQVYRRQTMDASDVNAAFRSSGFGTPTAPPAQ</sequence>
<protein>
    <submittedName>
        <fullName evidence="1">DUF3035 domain-containing protein</fullName>
    </submittedName>
</protein>
<proteinExistence type="predicted"/>
<dbReference type="InterPro" id="IPR021395">
    <property type="entry name" value="DUF3035"/>
</dbReference>
<evidence type="ECO:0000313" key="1">
    <source>
        <dbReference type="EMBL" id="MDK3074233.1"/>
    </source>
</evidence>
<evidence type="ECO:0000313" key="2">
    <source>
        <dbReference type="Proteomes" id="UP001227126"/>
    </source>
</evidence>
<dbReference type="RefSeq" id="WP_284486168.1">
    <property type="nucleotide sequence ID" value="NZ_JASNJE010000017.1"/>
</dbReference>
<keyword evidence="2" id="KW-1185">Reference proteome</keyword>
<dbReference type="Pfam" id="PF11233">
    <property type="entry name" value="DUF3035"/>
    <property type="match status" value="1"/>
</dbReference>
<reference evidence="1 2" key="1">
    <citation type="submission" date="2023-05" db="EMBL/GenBank/DDBJ databases">
        <title>Sedimentitalea sp. nov. JM2-8.</title>
        <authorList>
            <person name="Huang J."/>
        </authorList>
    </citation>
    <scope>NUCLEOTIDE SEQUENCE [LARGE SCALE GENOMIC DNA]</scope>
    <source>
        <strain evidence="1 2">JM2-8</strain>
    </source>
</reference>
<gene>
    <name evidence="1" type="ORF">QO034_14030</name>
</gene>
<accession>A0ABT7FGN0</accession>
<comment type="caution">
    <text evidence="1">The sequence shown here is derived from an EMBL/GenBank/DDBJ whole genome shotgun (WGS) entry which is preliminary data.</text>
</comment>
<name>A0ABT7FGN0_9RHOB</name>